<organism evidence="2 3">
    <name type="scientific">Methanothermobacter thermautotrophicus (strain ATCC 29096 / DSM 1053 / JCM 10044 / NBRC 100330 / Delta H)</name>
    <name type="common">Methanobacterium thermoautotrophicum</name>
    <dbReference type="NCBI Taxonomy" id="187420"/>
    <lineage>
        <taxon>Archaea</taxon>
        <taxon>Methanobacteriati</taxon>
        <taxon>Methanobacteriota</taxon>
        <taxon>Methanomada group</taxon>
        <taxon>Methanobacteria</taxon>
        <taxon>Methanobacteriales</taxon>
        <taxon>Methanobacteriaceae</taxon>
        <taxon>Methanothermobacter</taxon>
    </lineage>
</organism>
<dbReference type="EnsemblBacteria" id="AAB85588">
    <property type="protein sequence ID" value="AAB85588"/>
    <property type="gene ID" value="MTH_1099"/>
</dbReference>
<feature type="transmembrane region" description="Helical" evidence="1">
    <location>
        <begin position="181"/>
        <end position="198"/>
    </location>
</feature>
<dbReference type="PaxDb" id="187420-MTH_1099"/>
<keyword evidence="1" id="KW-0812">Transmembrane</keyword>
<evidence type="ECO:0000313" key="2">
    <source>
        <dbReference type="EMBL" id="AAB85588.1"/>
    </source>
</evidence>
<dbReference type="Proteomes" id="UP000005223">
    <property type="component" value="Chromosome"/>
</dbReference>
<dbReference type="PANTHER" id="PTHR31303">
    <property type="entry name" value="CTP-DEPENDENT DIACYLGLYCEROL KINASE 1"/>
    <property type="match status" value="1"/>
</dbReference>
<feature type="transmembrane region" description="Helical" evidence="1">
    <location>
        <begin position="20"/>
        <end position="48"/>
    </location>
</feature>
<feature type="transmembrane region" description="Helical" evidence="1">
    <location>
        <begin position="85"/>
        <end position="103"/>
    </location>
</feature>
<proteinExistence type="predicted"/>
<feature type="transmembrane region" description="Helical" evidence="1">
    <location>
        <begin position="115"/>
        <end position="134"/>
    </location>
</feature>
<feature type="transmembrane region" description="Helical" evidence="1">
    <location>
        <begin position="204"/>
        <end position="221"/>
    </location>
</feature>
<keyword evidence="1" id="KW-1133">Transmembrane helix</keyword>
<accession>O27171</accession>
<feature type="transmembrane region" description="Helical" evidence="1">
    <location>
        <begin position="228"/>
        <end position="245"/>
    </location>
</feature>
<evidence type="ECO:0000313" key="3">
    <source>
        <dbReference type="Proteomes" id="UP000005223"/>
    </source>
</evidence>
<keyword evidence="1" id="KW-0472">Membrane</keyword>
<dbReference type="STRING" id="187420.MTH_1099"/>
<dbReference type="InParanoid" id="O27171"/>
<dbReference type="EMBL" id="AE000666">
    <property type="protein sequence ID" value="AAB85588.1"/>
    <property type="molecule type" value="Genomic_DNA"/>
</dbReference>
<sequence length="246" mass="27026">MWAGMYPSQPDQVKSKPTYILNYFINPMTGSDILGLLMVYVYVAVLLLVSERFLGDRPNLSRKFVHIMVGNILFILPLFESRLVITFLAAAPFILITFLLSPYSPLRVKHRASSYGHGLGLVYYSISWTILAYLFFEAPWITGIGIAAMSYGDGFASLTGERFGRTTFSVLGDKKSLEGSLGMFIILLVMLPVVLTYYSQGFTPYLILGVALVSTVLEALTPRGLDNLTACFGAVAAYILLGGMGI</sequence>
<protein>
    <submittedName>
        <fullName evidence="2">Conserved protein</fullName>
    </submittedName>
</protein>
<dbReference type="PANTHER" id="PTHR31303:SF1">
    <property type="entry name" value="CTP-DEPENDENT DIACYLGLYCEROL KINASE 1"/>
    <property type="match status" value="1"/>
</dbReference>
<gene>
    <name evidence="2" type="ordered locus">MTH_1099</name>
</gene>
<dbReference type="PIR" id="A69013">
    <property type="entry name" value="A69013"/>
</dbReference>
<dbReference type="KEGG" id="mth:MTH_1099"/>
<feature type="transmembrane region" description="Helical" evidence="1">
    <location>
        <begin position="60"/>
        <end position="79"/>
    </location>
</feature>
<dbReference type="GO" id="GO:0004143">
    <property type="term" value="F:ATP-dependent diacylglycerol kinase activity"/>
    <property type="evidence" value="ECO:0007669"/>
    <property type="project" value="InterPro"/>
</dbReference>
<evidence type="ECO:0000256" key="1">
    <source>
        <dbReference type="SAM" id="Phobius"/>
    </source>
</evidence>
<dbReference type="InterPro" id="IPR037997">
    <property type="entry name" value="Dgk1-like"/>
</dbReference>
<dbReference type="HOGENOM" id="CLU_058561_7_0_2"/>
<dbReference type="PATRIC" id="fig|187420.15.peg.1077"/>
<dbReference type="AlphaFoldDB" id="O27171"/>
<keyword evidence="3" id="KW-1185">Reference proteome</keyword>
<reference evidence="2 3" key="1">
    <citation type="journal article" date="1997" name="J. Bacteriol.">
        <title>Complete genome sequence of Methanobacterium thermoautotrophicum deltaH: functional analysis and comparative genomics.</title>
        <authorList>
            <person name="Smith D.R."/>
            <person name="Doucette-Stamm L.A."/>
            <person name="Deloughery C."/>
            <person name="Lee H.-M."/>
            <person name="Dubois J."/>
            <person name="Aldredge T."/>
            <person name="Bashirzadeh R."/>
            <person name="Blakely D."/>
            <person name="Cook R."/>
            <person name="Gilbert K."/>
            <person name="Harrison D."/>
            <person name="Hoang L."/>
            <person name="Keagle P."/>
            <person name="Lumm W."/>
            <person name="Pothier B."/>
            <person name="Qiu D."/>
            <person name="Spadafora R."/>
            <person name="Vicare R."/>
            <person name="Wang Y."/>
            <person name="Wierzbowski J."/>
            <person name="Gibson R."/>
            <person name="Jiwani N."/>
            <person name="Caruso A."/>
            <person name="Bush D."/>
            <person name="Safer H."/>
            <person name="Patwell D."/>
            <person name="Prabhakar S."/>
            <person name="McDougall S."/>
            <person name="Shimer G."/>
            <person name="Goyal A."/>
            <person name="Pietrovski S."/>
            <person name="Church G.M."/>
            <person name="Daniels C.J."/>
            <person name="Mao J.-i."/>
            <person name="Rice P."/>
            <person name="Nolling J."/>
            <person name="Reeve J.N."/>
        </authorList>
    </citation>
    <scope>NUCLEOTIDE SEQUENCE [LARGE SCALE GENOMIC DNA]</scope>
    <source>
        <strain evidence="3">ATCC 29096 / DSM 1053 / JCM 10044 / NBRC 100330 / Delta H</strain>
    </source>
</reference>
<name>O27171_METTH</name>
<feature type="transmembrane region" description="Helical" evidence="1">
    <location>
        <begin position="140"/>
        <end position="160"/>
    </location>
</feature>